<dbReference type="Proteomes" id="UP001165060">
    <property type="component" value="Unassembled WGS sequence"/>
</dbReference>
<evidence type="ECO:0000256" key="8">
    <source>
        <dbReference type="SAM" id="MobiDB-lite"/>
    </source>
</evidence>
<feature type="compositionally biased region" description="Pro residues" evidence="8">
    <location>
        <begin position="1046"/>
        <end position="1055"/>
    </location>
</feature>
<dbReference type="PROSITE" id="PS00113">
    <property type="entry name" value="ADENYLATE_KINASE"/>
    <property type="match status" value="1"/>
</dbReference>
<dbReference type="PROSITE" id="PS50297">
    <property type="entry name" value="ANK_REP_REGION"/>
    <property type="match status" value="5"/>
</dbReference>
<feature type="compositionally biased region" description="Basic residues" evidence="8">
    <location>
        <begin position="2188"/>
        <end position="2205"/>
    </location>
</feature>
<feature type="region of interest" description="Disordered" evidence="8">
    <location>
        <begin position="522"/>
        <end position="545"/>
    </location>
</feature>
<feature type="region of interest" description="Disordered" evidence="8">
    <location>
        <begin position="466"/>
        <end position="507"/>
    </location>
</feature>
<feature type="region of interest" description="Disordered" evidence="8">
    <location>
        <begin position="2177"/>
        <end position="2205"/>
    </location>
</feature>
<dbReference type="Pfam" id="PF00406">
    <property type="entry name" value="ADK"/>
    <property type="match status" value="1"/>
</dbReference>
<feature type="region of interest" description="Disordered" evidence="8">
    <location>
        <begin position="1432"/>
        <end position="1469"/>
    </location>
</feature>
<organism evidence="9 10">
    <name type="scientific">Tetraparma gracilis</name>
    <dbReference type="NCBI Taxonomy" id="2962635"/>
    <lineage>
        <taxon>Eukaryota</taxon>
        <taxon>Sar</taxon>
        <taxon>Stramenopiles</taxon>
        <taxon>Ochrophyta</taxon>
        <taxon>Bolidophyceae</taxon>
        <taxon>Parmales</taxon>
        <taxon>Triparmaceae</taxon>
        <taxon>Tetraparma</taxon>
    </lineage>
</organism>
<gene>
    <name evidence="9" type="ORF">TeGR_g12558</name>
</gene>
<evidence type="ECO:0000313" key="9">
    <source>
        <dbReference type="EMBL" id="GMI39498.1"/>
    </source>
</evidence>
<feature type="compositionally biased region" description="Basic and acidic residues" evidence="8">
    <location>
        <begin position="497"/>
        <end position="507"/>
    </location>
</feature>
<keyword evidence="1" id="KW-0808">Transferase</keyword>
<evidence type="ECO:0000256" key="4">
    <source>
        <dbReference type="ARBA" id="ARBA00022777"/>
    </source>
</evidence>
<sequence length="2205" mass="228538">MSDPPVEKTEEELEAEANEARILAAEMKKTVKQLKGKDLNSLHLAITACSQPPFLTSGGCLVPLIDLLKKPKAKWAKKNYEPVVKQALEVLKEFLEAPADPPPAPAPPGEGEEAAQGAGAPPPLPPPRHGNVALILSEIGKAKKACKIKGCEKINLNLAHKDRSISALALSCVDLVVSHALAIDGATKVPKGKKQVLLDLPLAKERKGILKKLATGTVKPLAKLLARLLDDRAKAQEGDAGEAAGEAADAEGIDAMIVTTVKIMKFCVDNNGASAMKNLISAGGPSALLRLLQLPSHQPSSLPLLSSVRASGAAGAKALTLAGGFPLLGAALEEKRKEILAATEQPPLEALVGTSEALLGMAFSLAEFADGSPTAKASAADAAEVSTVPAAATVASLAATLGGFLALSAHPPLAPLRAALARCQRLACAVLGCVGGLDEASRAAAVEAGALPLLLELVGCPKMISDGAAPPAKKDEKKVKKKGKGGDEAAPAPPPETPRDGDPVGFDLRRTADKALHHLLLLPSGSPDPQALAAAAADPEEGDEGKPAVAMAAPALRALLGSADRDVCARAVRLARVLALAPEHAAALGEECLAPLAACMKWNQYVPPPLPEGEEPAAPPQPKAADPSAVTKEQLTIFTAEVLRAVAGCGPAACATVGAQPVAGQLAASLAAAVAAAAAGGAGAAFPEVALTDPRRSVSWALAAEAAPLEPPPTDYVCGAIARTVSEVCRLAAAPPAAPSEVGGESPETEAGAPAGNPSIPAALLLASLSGPAALSLLGLSLSPVRAPSARRPLWGVHAKRKALPLRVHRELLAFLAAAAGVEGGRACLAEAAFAEGWKPGCVPEPVAEVEVEDPKSKKKKASKKKKDAPAEPAFEPPAAFVAFPDLTAPAEDQQALKELSAAWPYVRLLSSALSPLAFPGYCPPPLVSAAVAALSSLVRGRGERGEATVIEDVLAGVALSMGAGTALASLVDGNRFQYSDEQLSADVPETAADLVAYLVGRGADREKYWAEKPVPVVAAVEEPAAAKKAPPKKGKKGAAPEPEPEPVPEAPPPAQFGLPDPNNGPTQASWKALLDVPSFSYLNSLSAATPLCAASATGDTALAARLLSCGASPNCPAGDGLTPLMLCAAQGNAAAAEALIEAGADMDAIGPNGANALKFSFCVPPDGGLLATAEAVLKPEREEPKGAENKTPKIVVAGAPASGKGTQCEEIVKHFGVVHLSTGDMLRAEVEAMTDVGLQAKSFQEQGEMVPDDVIIAMVEDRIKQEDCLEKGWLLDGFPRTPAQAAALEQMENGKADTFVLLDVDDGLLVDRVVGRRRDPETGKIYHLTTNPPETEEIAARLEQRSDDNEETVKVRLANYHSNIDPVAGIYDGSFVYVAPDPLADTAATDDEGYMTGYTTASDAEGLGDTAELGATATDVVEVEAKVAEMEISPAEPATDAVEPAAEAPAAEEPAAEEAAPEAEPEPVVSRVFRVDGARDPATVSADIVAHIQRESNWDGIPTEEEVELAGAATMIQGVFRSREAKKKAKKMKLEGDNYDGSKPAVVAGLPSLVEFMISKGADVNISDDEGNFPLHWALSGATVDFKFRGVKMSLKGPVKDESLVDLLSTSGADLDVCNKNGQTLLHTALNSGDTAAALRLLDAGAHPNAMDSGGLLPIHHACMSASPGFDELTAVLLESGNGRGIMVATHKDPRKGKSGKEKLLLTLEGIIDSYNEEAICPACITQRLVDKKEILQLVTKDGFTALHYAAGAAGDSDGDIDMPSRVALLEKLLQDDAVDVNVADVHPPGAGATALHCTIKMIGGLELVEVLFKHGIDVNAVEDVGDGSGHMLTALHYALKSKHVEIAEFLLENGAVTNLPAANPPLLTWTVENNCGKDALGLIMLKSSAVDPQFVNVRDAAGNSSLHLAVLQGNLESLDMLLNAPNVDMDLADREGCTALHIAIRKNDSEAAKMLMSHGANIRAVDGDGISCIEACVGSNGAETVTILDALLDLCELDDVVGKKSVGVGGGAGSGVFSLLQQQEHKVVALGEEKRGEGKQVVVGFEGEAGEEKKEGGVEEGGGGGDASVVSEASMLTESSVEQGLTVEPSEIVPLVAPKAAAVETPNRRRSQSGFVTVDEFELAQEVCSLMLRKFGDQVAPGDHIHECFGEGMMYLEWVLMKEKEKEMKEEEERKAQVEKLEKEKAKLKREKSKGRKSAAKKK</sequence>
<dbReference type="PROSITE" id="PS50088">
    <property type="entry name" value="ANK_REPEAT"/>
    <property type="match status" value="5"/>
</dbReference>
<evidence type="ECO:0000256" key="5">
    <source>
        <dbReference type="ARBA" id="ARBA00023043"/>
    </source>
</evidence>
<protein>
    <recommendedName>
        <fullName evidence="11">Adenylate kinase</fullName>
    </recommendedName>
</protein>
<feature type="repeat" description="ANK" evidence="6">
    <location>
        <begin position="1120"/>
        <end position="1152"/>
    </location>
</feature>
<dbReference type="HAMAP" id="MF_00235">
    <property type="entry name" value="Adenylate_kinase_Adk"/>
    <property type="match status" value="1"/>
</dbReference>
<feature type="compositionally biased region" description="Basic and acidic residues" evidence="8">
    <location>
        <begin position="2177"/>
        <end position="2187"/>
    </location>
</feature>
<feature type="repeat" description="ANK" evidence="6">
    <location>
        <begin position="1937"/>
        <end position="1969"/>
    </location>
</feature>
<dbReference type="PROSITE" id="PS50096">
    <property type="entry name" value="IQ"/>
    <property type="match status" value="1"/>
</dbReference>
<dbReference type="PRINTS" id="PR00094">
    <property type="entry name" value="ADENYLTKNASE"/>
</dbReference>
<feature type="compositionally biased region" description="Acidic residues" evidence="8">
    <location>
        <begin position="1455"/>
        <end position="1466"/>
    </location>
</feature>
<evidence type="ECO:0000256" key="2">
    <source>
        <dbReference type="ARBA" id="ARBA00022737"/>
    </source>
</evidence>
<feature type="repeat" description="ANK" evidence="6">
    <location>
        <begin position="1903"/>
        <end position="1936"/>
    </location>
</feature>
<feature type="repeat" description="ANK" evidence="6">
    <location>
        <begin position="1622"/>
        <end position="1654"/>
    </location>
</feature>
<dbReference type="PANTHER" id="PTHR24126:SF14">
    <property type="entry name" value="ANK_REP_REGION DOMAIN-CONTAINING PROTEIN"/>
    <property type="match status" value="1"/>
</dbReference>
<dbReference type="SUPFAM" id="SSF52540">
    <property type="entry name" value="P-loop containing nucleoside triphosphate hydrolases"/>
    <property type="match status" value="1"/>
</dbReference>
<keyword evidence="7" id="KW-0175">Coiled coil</keyword>
<feature type="region of interest" description="Disordered" evidence="8">
    <location>
        <begin position="849"/>
        <end position="873"/>
    </location>
</feature>
<feature type="compositionally biased region" description="Low complexity" evidence="8">
    <location>
        <begin position="1432"/>
        <end position="1454"/>
    </location>
</feature>
<dbReference type="Gene3D" id="3.40.50.300">
    <property type="entry name" value="P-loop containing nucleotide triphosphate hydrolases"/>
    <property type="match status" value="1"/>
</dbReference>
<dbReference type="Pfam" id="PF12796">
    <property type="entry name" value="Ank_2"/>
    <property type="match status" value="4"/>
</dbReference>
<dbReference type="SUPFAM" id="SSF48403">
    <property type="entry name" value="Ankyrin repeat"/>
    <property type="match status" value="2"/>
</dbReference>
<dbReference type="CDD" id="cd01428">
    <property type="entry name" value="ADK"/>
    <property type="match status" value="1"/>
</dbReference>
<accession>A0ABQ6N4T1</accession>
<evidence type="ECO:0000256" key="3">
    <source>
        <dbReference type="ARBA" id="ARBA00022741"/>
    </source>
</evidence>
<dbReference type="Gene3D" id="1.25.10.10">
    <property type="entry name" value="Leucine-rich Repeat Variant"/>
    <property type="match status" value="1"/>
</dbReference>
<keyword evidence="2" id="KW-0677">Repeat</keyword>
<feature type="compositionally biased region" description="Basic residues" evidence="8">
    <location>
        <begin position="857"/>
        <end position="867"/>
    </location>
</feature>
<dbReference type="SMART" id="SM00248">
    <property type="entry name" value="ANK"/>
    <property type="match status" value="11"/>
</dbReference>
<evidence type="ECO:0000256" key="6">
    <source>
        <dbReference type="PROSITE-ProRule" id="PRU00023"/>
    </source>
</evidence>
<name>A0ABQ6N4T1_9STRA</name>
<dbReference type="InterPro" id="IPR033690">
    <property type="entry name" value="Adenylat_kinase_CS"/>
</dbReference>
<dbReference type="InterPro" id="IPR036770">
    <property type="entry name" value="Ankyrin_rpt-contain_sf"/>
</dbReference>
<dbReference type="InterPro" id="IPR002110">
    <property type="entry name" value="Ankyrin_rpt"/>
</dbReference>
<feature type="region of interest" description="Disordered" evidence="8">
    <location>
        <begin position="97"/>
        <end position="127"/>
    </location>
</feature>
<feature type="region of interest" description="Disordered" evidence="8">
    <location>
        <begin position="1025"/>
        <end position="1070"/>
    </location>
</feature>
<dbReference type="InterPro" id="IPR000850">
    <property type="entry name" value="Adenylat/UMP-CMP_kin"/>
</dbReference>
<feature type="compositionally biased region" description="Pro residues" evidence="8">
    <location>
        <begin position="99"/>
        <end position="108"/>
    </location>
</feature>
<dbReference type="InterPro" id="IPR011989">
    <property type="entry name" value="ARM-like"/>
</dbReference>
<keyword evidence="3" id="KW-0547">Nucleotide-binding</keyword>
<evidence type="ECO:0000313" key="10">
    <source>
        <dbReference type="Proteomes" id="UP001165060"/>
    </source>
</evidence>
<dbReference type="PANTHER" id="PTHR24126">
    <property type="entry name" value="ANKYRIN REPEAT, PH AND SEC7 DOMAIN CONTAINING PROTEIN SECG-RELATED"/>
    <property type="match status" value="1"/>
</dbReference>
<evidence type="ECO:0000256" key="1">
    <source>
        <dbReference type="ARBA" id="ARBA00022679"/>
    </source>
</evidence>
<feature type="compositionally biased region" description="Low complexity" evidence="8">
    <location>
        <begin position="522"/>
        <end position="537"/>
    </location>
</feature>
<evidence type="ECO:0000256" key="7">
    <source>
        <dbReference type="SAM" id="Coils"/>
    </source>
</evidence>
<feature type="repeat" description="ANK" evidence="6">
    <location>
        <begin position="1832"/>
        <end position="1864"/>
    </location>
</feature>
<proteinExistence type="inferred from homology"/>
<keyword evidence="10" id="KW-1185">Reference proteome</keyword>
<dbReference type="EMBL" id="BRYB01002091">
    <property type="protein sequence ID" value="GMI39498.1"/>
    <property type="molecule type" value="Genomic_DNA"/>
</dbReference>
<keyword evidence="4" id="KW-0418">Kinase</keyword>
<keyword evidence="5 6" id="KW-0040">ANK repeat</keyword>
<dbReference type="NCBIfam" id="TIGR01351">
    <property type="entry name" value="adk"/>
    <property type="match status" value="1"/>
</dbReference>
<dbReference type="InterPro" id="IPR027417">
    <property type="entry name" value="P-loop_NTPase"/>
</dbReference>
<dbReference type="InterPro" id="IPR006259">
    <property type="entry name" value="Adenyl_kin_sub"/>
</dbReference>
<feature type="coiled-coil region" evidence="7">
    <location>
        <begin position="6"/>
        <end position="37"/>
    </location>
</feature>
<reference evidence="9 10" key="1">
    <citation type="journal article" date="2023" name="Commun. Biol.">
        <title>Genome analysis of Parmales, the sister group of diatoms, reveals the evolutionary specialization of diatoms from phago-mixotrophs to photoautotrophs.</title>
        <authorList>
            <person name="Ban H."/>
            <person name="Sato S."/>
            <person name="Yoshikawa S."/>
            <person name="Yamada K."/>
            <person name="Nakamura Y."/>
            <person name="Ichinomiya M."/>
            <person name="Sato N."/>
            <person name="Blanc-Mathieu R."/>
            <person name="Endo H."/>
            <person name="Kuwata A."/>
            <person name="Ogata H."/>
        </authorList>
    </citation>
    <scope>NUCLEOTIDE SEQUENCE [LARGE SCALE GENOMIC DNA]</scope>
</reference>
<comment type="caution">
    <text evidence="9">The sequence shown here is derived from an EMBL/GenBank/DDBJ whole genome shotgun (WGS) entry which is preliminary data.</text>
</comment>
<evidence type="ECO:0008006" key="11">
    <source>
        <dbReference type="Google" id="ProtNLM"/>
    </source>
</evidence>
<dbReference type="Gene3D" id="1.25.40.20">
    <property type="entry name" value="Ankyrin repeat-containing domain"/>
    <property type="match status" value="4"/>
</dbReference>